<name>A0A0V8JBY8_9BACL</name>
<evidence type="ECO:0000313" key="4">
    <source>
        <dbReference type="Proteomes" id="UP000054099"/>
    </source>
</evidence>
<dbReference type="EMBL" id="LNQN01000001">
    <property type="protein sequence ID" value="KSU84558.1"/>
    <property type="molecule type" value="Genomic_DNA"/>
</dbReference>
<keyword evidence="4" id="KW-1185">Reference proteome</keyword>
<evidence type="ECO:0000259" key="2">
    <source>
        <dbReference type="Pfam" id="PF03118"/>
    </source>
</evidence>
<dbReference type="InterPro" id="IPR011260">
    <property type="entry name" value="RNAP_asu_C"/>
</dbReference>
<proteinExistence type="predicted"/>
<dbReference type="Gene3D" id="1.10.150.20">
    <property type="entry name" value="5' to 3' exonuclease, C-terminal subdomain"/>
    <property type="match status" value="1"/>
</dbReference>
<dbReference type="AlphaFoldDB" id="A0A0V8JBY8"/>
<evidence type="ECO:0000313" key="3">
    <source>
        <dbReference type="EMBL" id="KSU84558.1"/>
    </source>
</evidence>
<feature type="domain" description="RNA polymerase alpha subunit C-terminal" evidence="2">
    <location>
        <begin position="18"/>
        <end position="60"/>
    </location>
</feature>
<evidence type="ECO:0000256" key="1">
    <source>
        <dbReference type="SAM" id="MobiDB-lite"/>
    </source>
</evidence>
<protein>
    <recommendedName>
        <fullName evidence="2">RNA polymerase alpha subunit C-terminal domain-containing protein</fullName>
    </recommendedName>
</protein>
<dbReference type="Pfam" id="PF03118">
    <property type="entry name" value="RNA_pol_A_CTD"/>
    <property type="match status" value="1"/>
</dbReference>
<dbReference type="SUPFAM" id="SSF47789">
    <property type="entry name" value="C-terminal domain of RNA polymerase alpha subunit"/>
    <property type="match status" value="1"/>
</dbReference>
<dbReference type="Proteomes" id="UP000054099">
    <property type="component" value="Unassembled WGS sequence"/>
</dbReference>
<comment type="caution">
    <text evidence="3">The sequence shown here is derived from an EMBL/GenBank/DDBJ whole genome shotgun (WGS) entry which is preliminary data.</text>
</comment>
<feature type="region of interest" description="Disordered" evidence="1">
    <location>
        <begin position="1"/>
        <end position="20"/>
    </location>
</feature>
<dbReference type="GO" id="GO:0003677">
    <property type="term" value="F:DNA binding"/>
    <property type="evidence" value="ECO:0007669"/>
    <property type="project" value="InterPro"/>
</dbReference>
<dbReference type="GO" id="GO:0003899">
    <property type="term" value="F:DNA-directed RNA polymerase activity"/>
    <property type="evidence" value="ECO:0007669"/>
    <property type="project" value="InterPro"/>
</dbReference>
<dbReference type="GO" id="GO:0006351">
    <property type="term" value="P:DNA-templated transcription"/>
    <property type="evidence" value="ECO:0007669"/>
    <property type="project" value="InterPro"/>
</dbReference>
<reference evidence="3 4" key="1">
    <citation type="journal article" date="2014" name="Antonie Van Leeuwenhoek">
        <title>Fictibacillus enclensis sp. nov., isolated from marine sediment.</title>
        <authorList>
            <person name="Dastager S.G."/>
            <person name="Mawlankar R."/>
            <person name="Srinivasan K."/>
            <person name="Tang S.K."/>
            <person name="Lee J.C."/>
            <person name="Ramana V.V."/>
            <person name="Shouche Y.S."/>
        </authorList>
    </citation>
    <scope>NUCLEOTIDE SEQUENCE [LARGE SCALE GENOMIC DNA]</scope>
    <source>
        <strain evidence="3 4">NIO-1003</strain>
    </source>
</reference>
<organism evidence="3 4">
    <name type="scientific">Fictibacillus enclensis</name>
    <dbReference type="NCBI Taxonomy" id="1017270"/>
    <lineage>
        <taxon>Bacteria</taxon>
        <taxon>Bacillati</taxon>
        <taxon>Bacillota</taxon>
        <taxon>Bacilli</taxon>
        <taxon>Bacillales</taxon>
        <taxon>Fictibacillaceae</taxon>
        <taxon>Fictibacillus</taxon>
    </lineage>
</organism>
<accession>A0A0V8JBY8</accession>
<gene>
    <name evidence="3" type="ORF">AS030_03155</name>
</gene>
<sequence>MAQTIEEQFPPKMAKPAQRALAGAGITSYQELSKHSEEKVSKLHGMGPKAMNQLKEALEKQGLNFSE</sequence>